<reference evidence="5 6" key="1">
    <citation type="submission" date="2024-06" db="EMBL/GenBank/DDBJ databases">
        <authorList>
            <person name="Li Z."/>
            <person name="Jiang Y."/>
        </authorList>
    </citation>
    <scope>NUCLEOTIDE SEQUENCE [LARGE SCALE GENOMIC DNA]</scope>
    <source>
        <strain evidence="5 6">HSW-8</strain>
    </source>
</reference>
<proteinExistence type="predicted"/>
<gene>
    <name evidence="5" type="ORF">ABSH63_03375</name>
</gene>
<evidence type="ECO:0000256" key="1">
    <source>
        <dbReference type="ARBA" id="ARBA00023015"/>
    </source>
</evidence>
<dbReference type="PROSITE" id="PS50995">
    <property type="entry name" value="HTH_MARR_2"/>
    <property type="match status" value="1"/>
</dbReference>
<dbReference type="RefSeq" id="WP_352887423.1">
    <property type="nucleotide sequence ID" value="NZ_JBEPIJ010000003.1"/>
</dbReference>
<evidence type="ECO:0000259" key="4">
    <source>
        <dbReference type="PROSITE" id="PS50995"/>
    </source>
</evidence>
<name>A0ABV2A724_9GAMM</name>
<dbReference type="InterPro" id="IPR036388">
    <property type="entry name" value="WH-like_DNA-bd_sf"/>
</dbReference>
<accession>A0ABV2A724</accession>
<keyword evidence="2" id="KW-0238">DNA-binding</keyword>
<keyword evidence="3" id="KW-0804">Transcription</keyword>
<dbReference type="Gene3D" id="1.10.10.10">
    <property type="entry name" value="Winged helix-like DNA-binding domain superfamily/Winged helix DNA-binding domain"/>
    <property type="match status" value="1"/>
</dbReference>
<dbReference type="PROSITE" id="PS01117">
    <property type="entry name" value="HTH_MARR_1"/>
    <property type="match status" value="1"/>
</dbReference>
<sequence>MSPDTLHLLGALRRIAQSLDTYSKTIEHESGLTLPQLLLLEALRDEREPPTAGRLAQRVSLTQGTVTSILDRLEARGLLRRARANDDRRRVLVTLTPRGRSLLAKAPPLMHADFLRGFAALGASERAGLLDAVDRIAALMRSVDVAAAPQEQTSTAA</sequence>
<comment type="caution">
    <text evidence="5">The sequence shown here is derived from an EMBL/GenBank/DDBJ whole genome shotgun (WGS) entry which is preliminary data.</text>
</comment>
<dbReference type="InterPro" id="IPR036390">
    <property type="entry name" value="WH_DNA-bd_sf"/>
</dbReference>
<feature type="domain" description="HTH marR-type" evidence="4">
    <location>
        <begin position="5"/>
        <end position="138"/>
    </location>
</feature>
<keyword evidence="6" id="KW-1185">Reference proteome</keyword>
<organism evidence="5 6">
    <name type="scientific">Sinimarinibacterium thermocellulolyticum</name>
    <dbReference type="NCBI Taxonomy" id="3170016"/>
    <lineage>
        <taxon>Bacteria</taxon>
        <taxon>Pseudomonadati</taxon>
        <taxon>Pseudomonadota</taxon>
        <taxon>Gammaproteobacteria</taxon>
        <taxon>Nevskiales</taxon>
        <taxon>Nevskiaceae</taxon>
        <taxon>Sinimarinibacterium</taxon>
    </lineage>
</organism>
<protein>
    <submittedName>
        <fullName evidence="5">MarR family transcriptional regulator</fullName>
    </submittedName>
</protein>
<dbReference type="InterPro" id="IPR023187">
    <property type="entry name" value="Tscrpt_reg_MarR-type_CS"/>
</dbReference>
<dbReference type="EMBL" id="JBEPIJ010000003">
    <property type="protein sequence ID" value="MES0873053.1"/>
    <property type="molecule type" value="Genomic_DNA"/>
</dbReference>
<dbReference type="InterPro" id="IPR000835">
    <property type="entry name" value="HTH_MarR-typ"/>
</dbReference>
<dbReference type="Proteomes" id="UP001465331">
    <property type="component" value="Unassembled WGS sequence"/>
</dbReference>
<dbReference type="Pfam" id="PF01047">
    <property type="entry name" value="MarR"/>
    <property type="match status" value="1"/>
</dbReference>
<dbReference type="PANTHER" id="PTHR33164">
    <property type="entry name" value="TRANSCRIPTIONAL REGULATOR, MARR FAMILY"/>
    <property type="match status" value="1"/>
</dbReference>
<dbReference type="PANTHER" id="PTHR33164:SF89">
    <property type="entry name" value="MARR FAMILY REGULATORY PROTEIN"/>
    <property type="match status" value="1"/>
</dbReference>
<dbReference type="SUPFAM" id="SSF46785">
    <property type="entry name" value="Winged helix' DNA-binding domain"/>
    <property type="match status" value="1"/>
</dbReference>
<dbReference type="PRINTS" id="PR00598">
    <property type="entry name" value="HTHMARR"/>
</dbReference>
<evidence type="ECO:0000256" key="2">
    <source>
        <dbReference type="ARBA" id="ARBA00023125"/>
    </source>
</evidence>
<evidence type="ECO:0000313" key="5">
    <source>
        <dbReference type="EMBL" id="MES0873053.1"/>
    </source>
</evidence>
<dbReference type="SMART" id="SM00347">
    <property type="entry name" value="HTH_MARR"/>
    <property type="match status" value="1"/>
</dbReference>
<keyword evidence="1" id="KW-0805">Transcription regulation</keyword>
<dbReference type="InterPro" id="IPR039422">
    <property type="entry name" value="MarR/SlyA-like"/>
</dbReference>
<evidence type="ECO:0000313" key="6">
    <source>
        <dbReference type="Proteomes" id="UP001465331"/>
    </source>
</evidence>
<evidence type="ECO:0000256" key="3">
    <source>
        <dbReference type="ARBA" id="ARBA00023163"/>
    </source>
</evidence>